<dbReference type="AlphaFoldDB" id="A0A9Q9SSI3"/>
<evidence type="ECO:0000313" key="1">
    <source>
        <dbReference type="EMBL" id="WAN68843.1"/>
    </source>
</evidence>
<reference evidence="1" key="1">
    <citation type="journal article" date="2017" name="Proc. Natl. Acad. Sci. U.S.A.">
        <title>Comparative genomics uncovers the prolific and distinctive metabolic potential of the cyanobacterial genus Moorea.</title>
        <authorList>
            <person name="Leao T."/>
            <person name="Castelao G."/>
            <person name="Korobeynikov A."/>
            <person name="Monroe E.A."/>
            <person name="Podell S."/>
            <person name="Glukhov E."/>
            <person name="Allen E.E."/>
            <person name="Gerwick W.H."/>
            <person name="Gerwick L."/>
        </authorList>
    </citation>
    <scope>NUCLEOTIDE SEQUENCE</scope>
    <source>
        <strain evidence="1">JHB</strain>
    </source>
</reference>
<proteinExistence type="predicted"/>
<protein>
    <submittedName>
        <fullName evidence="1">Uncharacterized protein</fullName>
    </submittedName>
</protein>
<organism evidence="1">
    <name type="scientific">Moorena producens (strain JHB)</name>
    <dbReference type="NCBI Taxonomy" id="1454205"/>
    <lineage>
        <taxon>Bacteria</taxon>
        <taxon>Bacillati</taxon>
        <taxon>Cyanobacteriota</taxon>
        <taxon>Cyanophyceae</taxon>
        <taxon>Coleofasciculales</taxon>
        <taxon>Coleofasciculaceae</taxon>
        <taxon>Moorena</taxon>
    </lineage>
</organism>
<name>A0A9Q9SSI3_MOOP1</name>
<sequence>MIIIVSDSRFPIPDSRFPIPDSRFPIPDSRFRCSLFPLLEQLNQLNC</sequence>
<gene>
    <name evidence="1" type="ORF">BJP36_41515</name>
</gene>
<reference evidence="1" key="2">
    <citation type="submission" date="2022-10" db="EMBL/GenBank/DDBJ databases">
        <authorList>
            <person name="Ngo T.-E."/>
        </authorList>
    </citation>
    <scope>NUCLEOTIDE SEQUENCE</scope>
    <source>
        <strain evidence="1">JHB</strain>
    </source>
</reference>
<dbReference type="Proteomes" id="UP000176944">
    <property type="component" value="Chromosome"/>
</dbReference>
<dbReference type="EMBL" id="CP017708">
    <property type="protein sequence ID" value="WAN68843.1"/>
    <property type="molecule type" value="Genomic_DNA"/>
</dbReference>
<accession>A0A9Q9SSI3</accession>